<reference evidence="2 3" key="1">
    <citation type="submission" date="2019-07" db="EMBL/GenBank/DDBJ databases">
        <authorList>
            <person name="Jastrzebski P J."/>
            <person name="Paukszto L."/>
            <person name="Jastrzebski P J."/>
        </authorList>
    </citation>
    <scope>NUCLEOTIDE SEQUENCE [LARGE SCALE GENOMIC DNA]</scope>
    <source>
        <strain evidence="2 3">WMS-il1</strain>
    </source>
</reference>
<gene>
    <name evidence="2" type="ORF">WMSIL1_LOCUS1545</name>
</gene>
<feature type="non-terminal residue" evidence="2">
    <location>
        <position position="218"/>
    </location>
</feature>
<dbReference type="GO" id="GO:0005739">
    <property type="term" value="C:mitochondrion"/>
    <property type="evidence" value="ECO:0007669"/>
    <property type="project" value="TreeGrafter"/>
</dbReference>
<dbReference type="PANTHER" id="PTHR46659:SF1">
    <property type="entry name" value="SERINE_THREONINE_TYROSINE-INTERACTING-LIKE PROTEIN 1"/>
    <property type="match status" value="1"/>
</dbReference>
<accession>A0A564XZW8</accession>
<dbReference type="GO" id="GO:0019903">
    <property type="term" value="F:protein phosphatase binding"/>
    <property type="evidence" value="ECO:0007669"/>
    <property type="project" value="TreeGrafter"/>
</dbReference>
<proteinExistence type="predicted"/>
<dbReference type="Proteomes" id="UP000321570">
    <property type="component" value="Unassembled WGS sequence"/>
</dbReference>
<dbReference type="GO" id="GO:0062030">
    <property type="term" value="P:negative regulation of stress granule assembly"/>
    <property type="evidence" value="ECO:0007669"/>
    <property type="project" value="TreeGrafter"/>
</dbReference>
<dbReference type="AlphaFoldDB" id="A0A564XZW8"/>
<protein>
    <recommendedName>
        <fullName evidence="1">Rhodanese domain-containing protein</fullName>
    </recommendedName>
</protein>
<evidence type="ECO:0000313" key="2">
    <source>
        <dbReference type="EMBL" id="VUZ40562.1"/>
    </source>
</evidence>
<keyword evidence="3" id="KW-1185">Reference proteome</keyword>
<dbReference type="PROSITE" id="PS50206">
    <property type="entry name" value="RHODANESE_3"/>
    <property type="match status" value="1"/>
</dbReference>
<evidence type="ECO:0000259" key="1">
    <source>
        <dbReference type="PROSITE" id="PS50206"/>
    </source>
</evidence>
<dbReference type="GO" id="GO:2001244">
    <property type="term" value="P:positive regulation of intrinsic apoptotic signaling pathway"/>
    <property type="evidence" value="ECO:0007669"/>
    <property type="project" value="TreeGrafter"/>
</dbReference>
<sequence>RNRDCYERSHISRALHLKEKNNGEFSLPYDCHPEVRWHTCIYDDNSTRLDIYGRLTEIVNFLVKEKTFSNVFILKGGFRKFSRDYPFMCTRKLLFLPKELESTEHYPLEIVHQFLYLMLPKHKLPKVVIENLRITAKVVCFSQPLERQDTQAITEALHPKISPIETATLNNFLTEACEFMTKQREKGGRVVIVTNEYNKLGTTLAMAYLIKHEGKTLK</sequence>
<dbReference type="GO" id="GO:0001691">
    <property type="term" value="F:pseudophosphatase activity"/>
    <property type="evidence" value="ECO:0007669"/>
    <property type="project" value="TreeGrafter"/>
</dbReference>
<dbReference type="InterPro" id="IPR053272">
    <property type="entry name" value="STY_interacting-like"/>
</dbReference>
<dbReference type="GO" id="GO:0004864">
    <property type="term" value="F:protein phosphatase inhibitor activity"/>
    <property type="evidence" value="ECO:0007669"/>
    <property type="project" value="TreeGrafter"/>
</dbReference>
<dbReference type="InterPro" id="IPR029021">
    <property type="entry name" value="Prot-tyrosine_phosphatase-like"/>
</dbReference>
<dbReference type="Gene3D" id="3.90.190.10">
    <property type="entry name" value="Protein tyrosine phosphatase superfamily"/>
    <property type="match status" value="1"/>
</dbReference>
<dbReference type="PANTHER" id="PTHR46659">
    <property type="entry name" value="SERINE/THREONINE/TYROSINE-INTERACTING-LIKE PROTEIN 1"/>
    <property type="match status" value="1"/>
</dbReference>
<feature type="non-terminal residue" evidence="2">
    <location>
        <position position="1"/>
    </location>
</feature>
<feature type="domain" description="Rhodanese" evidence="1">
    <location>
        <begin position="68"/>
        <end position="90"/>
    </location>
</feature>
<organism evidence="2 3">
    <name type="scientific">Hymenolepis diminuta</name>
    <name type="common">Rat tapeworm</name>
    <dbReference type="NCBI Taxonomy" id="6216"/>
    <lineage>
        <taxon>Eukaryota</taxon>
        <taxon>Metazoa</taxon>
        <taxon>Spiralia</taxon>
        <taxon>Lophotrochozoa</taxon>
        <taxon>Platyhelminthes</taxon>
        <taxon>Cestoda</taxon>
        <taxon>Eucestoda</taxon>
        <taxon>Cyclophyllidea</taxon>
        <taxon>Hymenolepididae</taxon>
        <taxon>Hymenolepis</taxon>
    </lineage>
</organism>
<name>A0A564XZW8_HYMDI</name>
<dbReference type="SUPFAM" id="SSF52821">
    <property type="entry name" value="Rhodanese/Cell cycle control phosphatase"/>
    <property type="match status" value="1"/>
</dbReference>
<evidence type="ECO:0000313" key="3">
    <source>
        <dbReference type="Proteomes" id="UP000321570"/>
    </source>
</evidence>
<dbReference type="InterPro" id="IPR001763">
    <property type="entry name" value="Rhodanese-like_dom"/>
</dbReference>
<dbReference type="Gene3D" id="3.40.250.10">
    <property type="entry name" value="Rhodanese-like domain"/>
    <property type="match status" value="1"/>
</dbReference>
<dbReference type="EMBL" id="CABIJS010000033">
    <property type="protein sequence ID" value="VUZ40562.1"/>
    <property type="molecule type" value="Genomic_DNA"/>
</dbReference>
<dbReference type="InterPro" id="IPR036873">
    <property type="entry name" value="Rhodanese-like_dom_sf"/>
</dbReference>